<organism evidence="3 4">
    <name type="scientific">Chlorovirus heliozoae</name>
    <dbReference type="NCBI Taxonomy" id="322019"/>
    <lineage>
        <taxon>Viruses</taxon>
        <taxon>Varidnaviria</taxon>
        <taxon>Bamfordvirae</taxon>
        <taxon>Nucleocytoviricota</taxon>
        <taxon>Megaviricetes</taxon>
        <taxon>Algavirales</taxon>
        <taxon>Phycodnaviridae</taxon>
        <taxon>Chlorovirus</taxon>
    </lineage>
</organism>
<name>A7KA19_9PHYC</name>
<dbReference type="RefSeq" id="YP_001427240.1">
    <property type="nucleotide sequence ID" value="NC_008724.1"/>
</dbReference>
<evidence type="ECO:0000256" key="1">
    <source>
        <dbReference type="SAM" id="MobiDB-lite"/>
    </source>
</evidence>
<dbReference type="OrthoDB" id="35168at10239"/>
<feature type="region of interest" description="Disordered" evidence="1">
    <location>
        <begin position="119"/>
        <end position="146"/>
    </location>
</feature>
<feature type="compositionally biased region" description="Polar residues" evidence="1">
    <location>
        <begin position="1"/>
        <end position="13"/>
    </location>
</feature>
<dbReference type="Pfam" id="PF08789">
    <property type="entry name" value="PBCV_basic_adap"/>
    <property type="match status" value="2"/>
</dbReference>
<dbReference type="InterPro" id="IPR014897">
    <property type="entry name" value="PBCV_basic_adap"/>
</dbReference>
<gene>
    <name evidence="3" type="primary">Z759R</name>
    <name evidence="3" type="ORF">ATCV1_Z759R</name>
</gene>
<proteinExistence type="predicted"/>
<feature type="compositionally biased region" description="Basic and acidic residues" evidence="1">
    <location>
        <begin position="133"/>
        <end position="146"/>
    </location>
</feature>
<feature type="domain" description="PBCV-specific basic adaptor" evidence="2">
    <location>
        <begin position="194"/>
        <end position="221"/>
    </location>
</feature>
<evidence type="ECO:0000313" key="4">
    <source>
        <dbReference type="Proteomes" id="UP000202420"/>
    </source>
</evidence>
<evidence type="ECO:0000259" key="2">
    <source>
        <dbReference type="Pfam" id="PF08789"/>
    </source>
</evidence>
<dbReference type="Proteomes" id="UP000202420">
    <property type="component" value="Segment"/>
</dbReference>
<feature type="compositionally biased region" description="Basic residues" evidence="1">
    <location>
        <begin position="27"/>
        <end position="38"/>
    </location>
</feature>
<evidence type="ECO:0000313" key="3">
    <source>
        <dbReference type="EMBL" id="ABT16893.1"/>
    </source>
</evidence>
<keyword evidence="4" id="KW-1185">Reference proteome</keyword>
<reference evidence="3 4" key="1">
    <citation type="submission" date="2006-09" db="EMBL/GenBank/DDBJ databases">
        <title>Sequence and annotation of the 288-kb ATCV-1 virus that infects an endosymbiotic Chlorella strain of the heliozoon Acanthocystis turfacea.</title>
        <authorList>
            <person name="Fitzgerald L.A."/>
            <person name="Graves M.V."/>
            <person name="Li X."/>
            <person name="Pfitzner A.J.P."/>
            <person name="Hartigan J."/>
            <person name="Van Etten J.L."/>
        </authorList>
    </citation>
    <scope>NUCLEOTIDE SEQUENCE [LARGE SCALE GENOMIC DNA]</scope>
    <source>
        <strain evidence="3 4">ATCV-1</strain>
    </source>
</reference>
<accession>A7KA19</accession>
<dbReference type="KEGG" id="vg:5470751"/>
<dbReference type="GeneID" id="5470751"/>
<sequence length="231" mass="24954">MTNRNGDMPNLNNLEKLLASGGSPKRASPKRASPKKASSKKESSSKVSPGLANLMSGTPGKEWNYVNEALASGVDLRDILGKTPSRGADDFNWSFLETSKARKMAPKARKIAPTKALKIAPTPSRPSGALSSPDRKFGHKFDGMDTGDKDDKGRIIYAGKRGGKFVISSSGARVPYIQNKLKPRLDKGKYPFTGKVDRNGLKVYKGPRGGLFVIDNNSGKKKNPLQPLRDA</sequence>
<feature type="region of interest" description="Disordered" evidence="1">
    <location>
        <begin position="1"/>
        <end position="59"/>
    </location>
</feature>
<protein>
    <submittedName>
        <fullName evidence="3">Uncharacterized protein Z759R</fullName>
    </submittedName>
</protein>
<feature type="domain" description="PBCV-specific basic adaptor" evidence="2">
    <location>
        <begin position="148"/>
        <end position="183"/>
    </location>
</feature>
<dbReference type="EMBL" id="EF101928">
    <property type="protein sequence ID" value="ABT16893.1"/>
    <property type="molecule type" value="Genomic_DNA"/>
</dbReference>